<dbReference type="AlphaFoldDB" id="A0A381RWR7"/>
<dbReference type="EMBL" id="UINC01002336">
    <property type="protein sequence ID" value="SUZ95571.1"/>
    <property type="molecule type" value="Genomic_DNA"/>
</dbReference>
<protein>
    <submittedName>
        <fullName evidence="2">Uncharacterized protein</fullName>
    </submittedName>
</protein>
<feature type="non-terminal residue" evidence="2">
    <location>
        <position position="1"/>
    </location>
</feature>
<feature type="compositionally biased region" description="Polar residues" evidence="1">
    <location>
        <begin position="112"/>
        <end position="123"/>
    </location>
</feature>
<feature type="region of interest" description="Disordered" evidence="1">
    <location>
        <begin position="104"/>
        <end position="123"/>
    </location>
</feature>
<proteinExistence type="predicted"/>
<organism evidence="2">
    <name type="scientific">marine metagenome</name>
    <dbReference type="NCBI Taxonomy" id="408172"/>
    <lineage>
        <taxon>unclassified sequences</taxon>
        <taxon>metagenomes</taxon>
        <taxon>ecological metagenomes</taxon>
    </lineage>
</organism>
<evidence type="ECO:0000313" key="2">
    <source>
        <dbReference type="EMBL" id="SUZ95571.1"/>
    </source>
</evidence>
<reference evidence="2" key="1">
    <citation type="submission" date="2018-05" db="EMBL/GenBank/DDBJ databases">
        <authorList>
            <person name="Lanie J.A."/>
            <person name="Ng W.-L."/>
            <person name="Kazmierczak K.M."/>
            <person name="Andrzejewski T.M."/>
            <person name="Davidsen T.M."/>
            <person name="Wayne K.J."/>
            <person name="Tettelin H."/>
            <person name="Glass J.I."/>
            <person name="Rusch D."/>
            <person name="Podicherti R."/>
            <person name="Tsui H.-C.T."/>
            <person name="Winkler M.E."/>
        </authorList>
    </citation>
    <scope>NUCLEOTIDE SEQUENCE</scope>
</reference>
<name>A0A381RWR7_9ZZZZ</name>
<evidence type="ECO:0000256" key="1">
    <source>
        <dbReference type="SAM" id="MobiDB-lite"/>
    </source>
</evidence>
<gene>
    <name evidence="2" type="ORF">METZ01_LOCUS48425</name>
</gene>
<sequence>VFLVNSRLGLVTATFQKSGREVHFLKRYPFSRSYGANLPSSLTWILSSALGFSPRVRVSVYGTVSLISYIEDFLVSMIRESLWARPSYSCLRIIPADLPTRTPYTLKPGQSKPGSPFTSASPLSSNNIKLVQEY</sequence>
<accession>A0A381RWR7</accession>